<feature type="compositionally biased region" description="Polar residues" evidence="1">
    <location>
        <begin position="168"/>
        <end position="187"/>
    </location>
</feature>
<feature type="domain" description="Heterokaryon incompatibility" evidence="2">
    <location>
        <begin position="56"/>
        <end position="247"/>
    </location>
</feature>
<evidence type="ECO:0000256" key="1">
    <source>
        <dbReference type="SAM" id="MobiDB-lite"/>
    </source>
</evidence>
<evidence type="ECO:0000313" key="3">
    <source>
        <dbReference type="EMBL" id="CZR62612.1"/>
    </source>
</evidence>
<dbReference type="PANTHER" id="PTHR24148:SF73">
    <property type="entry name" value="HET DOMAIN PROTEIN (AFU_ORTHOLOGUE AFUA_8G01020)"/>
    <property type="match status" value="1"/>
</dbReference>
<proteinExistence type="predicted"/>
<feature type="region of interest" description="Disordered" evidence="1">
    <location>
        <begin position="165"/>
        <end position="207"/>
    </location>
</feature>
<keyword evidence="4" id="KW-1185">Reference proteome</keyword>
<organism evidence="3 4">
    <name type="scientific">Phialocephala subalpina</name>
    <dbReference type="NCBI Taxonomy" id="576137"/>
    <lineage>
        <taxon>Eukaryota</taxon>
        <taxon>Fungi</taxon>
        <taxon>Dikarya</taxon>
        <taxon>Ascomycota</taxon>
        <taxon>Pezizomycotina</taxon>
        <taxon>Leotiomycetes</taxon>
        <taxon>Helotiales</taxon>
        <taxon>Mollisiaceae</taxon>
        <taxon>Phialocephala</taxon>
        <taxon>Phialocephala fortinii species complex</taxon>
    </lineage>
</organism>
<gene>
    <name evidence="3" type="ORF">PAC_12509</name>
</gene>
<sequence length="734" mass="83214">MEEKNVPDHISMDSTSASYIFKPLHTIRLLTLLPGQFEAPISCELAGAALNAHTTYEALSYVWGNPQVTRKIWLQGHDFEVTENLESALRHLRPKKNSRILWVDALCINQKDLSERSSQVQLMAQIYGCASRVIVWLGQRDADVDISFDAIIKIDRIMKEHDREHISSSRSGLSETQRTARSHWSQELQDDRAMSVDTTTTSADPTTTCPKEEDLVSFFQLSSREIESLRKVFHDSPWWTRLWCIQEIAHAQEVILIAGDRSMLWKQLPSAPKIRKHTKFGGLGNLSSIFARAEVLNILRHRLKYGTDEERPFNWTHFSSLLLFFGERECSEPRDKIYALLSLSDTAQSSIIPDYTKSLSELCVVVLRFMIVENRKLDVLCTYEYENLIDRRFVTAYEAFSKIGQFFQDNHGPVLESFLGGQLRFQPKFKGDITFEQVSMLSDLTNYDQEKGCHYPEKGSFLSRDKEIIPSWVPNLSLRPFVQPMTFLGVGADSYKASGDTEVNDDIFHIQFPWLLRLNAFVFDSIAEISPRIDTEKDGWKSVVQDWKTKICLSTEHPTNADNADVFWRTIIRDLSLEASGRLTAVELDCVRAILCSWFEVPPDENSRFEDRTTDSMSASADPTISRLCKVLSNTLTGRCLCLTIKGYLGVVGGRSRAGDLVCIIQGASIPMVLRRFDDFYQDARNKGIGLGVNLATANFFTQVGVGYIHGIMDGEAMVAAEGPEIGMERIFLV</sequence>
<dbReference type="AlphaFoldDB" id="A0A1L7XC66"/>
<feature type="compositionally biased region" description="Low complexity" evidence="1">
    <location>
        <begin position="198"/>
        <end position="207"/>
    </location>
</feature>
<name>A0A1L7XC66_9HELO</name>
<evidence type="ECO:0000259" key="2">
    <source>
        <dbReference type="Pfam" id="PF06985"/>
    </source>
</evidence>
<accession>A0A1L7XC66</accession>
<dbReference type="Pfam" id="PF06985">
    <property type="entry name" value="HET"/>
    <property type="match status" value="1"/>
</dbReference>
<dbReference type="InterPro" id="IPR052895">
    <property type="entry name" value="HetReg/Transcr_Mod"/>
</dbReference>
<evidence type="ECO:0000313" key="4">
    <source>
        <dbReference type="Proteomes" id="UP000184330"/>
    </source>
</evidence>
<reference evidence="3 4" key="1">
    <citation type="submission" date="2016-03" db="EMBL/GenBank/DDBJ databases">
        <authorList>
            <person name="Ploux O."/>
        </authorList>
    </citation>
    <scope>NUCLEOTIDE SEQUENCE [LARGE SCALE GENOMIC DNA]</scope>
    <source>
        <strain evidence="3 4">UAMH 11012</strain>
    </source>
</reference>
<dbReference type="OrthoDB" id="3553147at2759"/>
<dbReference type="PANTHER" id="PTHR24148">
    <property type="entry name" value="ANKYRIN REPEAT DOMAIN-CONTAINING PROTEIN 39 HOMOLOG-RELATED"/>
    <property type="match status" value="1"/>
</dbReference>
<protein>
    <recommendedName>
        <fullName evidence="2">Heterokaryon incompatibility domain-containing protein</fullName>
    </recommendedName>
</protein>
<dbReference type="Pfam" id="PF26639">
    <property type="entry name" value="Het-6_barrel"/>
    <property type="match status" value="1"/>
</dbReference>
<dbReference type="Proteomes" id="UP000184330">
    <property type="component" value="Unassembled WGS sequence"/>
</dbReference>
<dbReference type="EMBL" id="FJOG01000021">
    <property type="protein sequence ID" value="CZR62612.1"/>
    <property type="molecule type" value="Genomic_DNA"/>
</dbReference>
<dbReference type="InterPro" id="IPR010730">
    <property type="entry name" value="HET"/>
</dbReference>